<sequence>MQNVHGILLVIAAMAGFTIEDTLIKRMSQDIPVGQILIIIGLSSTLLFAFMARHRGHAIFARAAWRPMFLWRALAEAMASMAFVTSLSLVDISVVAAVFQATPLVITMGAALFLGEDVGWRRWSAIAIGFIGVLIIIRPGVAGFEPAALIVLISVCAIAARDLITRRMDTNVSSFVIAFQGSGAVIPAGFLLLALAGEGPQTMTATHGTMMLVAIAVGALSYYGIVQAMRLGEAAAVTPFRYTRLLFSLIVGVTIFGEHPDTLTLAGAALIIATGLYTFIREQRLARRQRRDLPGNPNI</sequence>
<proteinExistence type="predicted"/>
<feature type="transmembrane region" description="Helical" evidence="1">
    <location>
        <begin position="96"/>
        <end position="115"/>
    </location>
</feature>
<feature type="transmembrane region" description="Helical" evidence="1">
    <location>
        <begin position="122"/>
        <end position="141"/>
    </location>
</feature>
<dbReference type="KEGG" id="rid:RIdsm_03055"/>
<feature type="transmembrane region" description="Helical" evidence="1">
    <location>
        <begin position="31"/>
        <end position="52"/>
    </location>
</feature>
<dbReference type="EMBL" id="CP031598">
    <property type="protein sequence ID" value="QEW27243.1"/>
    <property type="molecule type" value="Genomic_DNA"/>
</dbReference>
<feature type="domain" description="EamA" evidence="2">
    <location>
        <begin position="6"/>
        <end position="137"/>
    </location>
</feature>
<keyword evidence="1" id="KW-0472">Membrane</keyword>
<dbReference type="PATRIC" id="fig|540747.5.peg.4986"/>
<name>A0A0T5PA08_9RHOB</name>
<evidence type="ECO:0000259" key="2">
    <source>
        <dbReference type="Pfam" id="PF00892"/>
    </source>
</evidence>
<feature type="transmembrane region" description="Helical" evidence="1">
    <location>
        <begin position="147"/>
        <end position="164"/>
    </location>
</feature>
<feature type="transmembrane region" description="Helical" evidence="1">
    <location>
        <begin position="208"/>
        <end position="226"/>
    </location>
</feature>
<keyword evidence="5" id="KW-1185">Reference proteome</keyword>
<dbReference type="OrthoDB" id="7165334at2"/>
<gene>
    <name evidence="4" type="ORF">RIdsm_03055</name>
    <name evidence="3" type="ORF">XM52_10300</name>
</gene>
<dbReference type="InterPro" id="IPR000620">
    <property type="entry name" value="EamA_dom"/>
</dbReference>
<organism evidence="3 5">
    <name type="scientific">Roseovarius indicus</name>
    <dbReference type="NCBI Taxonomy" id="540747"/>
    <lineage>
        <taxon>Bacteria</taxon>
        <taxon>Pseudomonadati</taxon>
        <taxon>Pseudomonadota</taxon>
        <taxon>Alphaproteobacteria</taxon>
        <taxon>Rhodobacterales</taxon>
        <taxon>Roseobacteraceae</taxon>
        <taxon>Roseovarius</taxon>
    </lineage>
</organism>
<feature type="domain" description="EamA" evidence="2">
    <location>
        <begin position="147"/>
        <end position="273"/>
    </location>
</feature>
<feature type="transmembrane region" description="Helical" evidence="1">
    <location>
        <begin position="263"/>
        <end position="280"/>
    </location>
</feature>
<dbReference type="SUPFAM" id="SSF103481">
    <property type="entry name" value="Multidrug resistance efflux transporter EmrE"/>
    <property type="match status" value="2"/>
</dbReference>
<dbReference type="AlphaFoldDB" id="A0A0T5PA08"/>
<feature type="transmembrane region" description="Helical" evidence="1">
    <location>
        <begin position="176"/>
        <end position="196"/>
    </location>
</feature>
<dbReference type="RefSeq" id="WP_057815942.1">
    <property type="nucleotide sequence ID" value="NZ_CP031598.1"/>
</dbReference>
<keyword evidence="1" id="KW-1133">Transmembrane helix</keyword>
<dbReference type="Proteomes" id="UP000325785">
    <property type="component" value="Chromosome"/>
</dbReference>
<reference evidence="4 6" key="2">
    <citation type="submission" date="2018-08" db="EMBL/GenBank/DDBJ databases">
        <title>Genetic Globetrotter - A new plasmid hitch-hiking vast phylogenetic and geographic distances.</title>
        <authorList>
            <person name="Vollmers J."/>
            <person name="Petersen J."/>
        </authorList>
    </citation>
    <scope>NUCLEOTIDE SEQUENCE [LARGE SCALE GENOMIC DNA]</scope>
    <source>
        <strain evidence="4 6">DSM 26383</strain>
    </source>
</reference>
<feature type="transmembrane region" description="Helical" evidence="1">
    <location>
        <begin position="73"/>
        <end position="90"/>
    </location>
</feature>
<evidence type="ECO:0000256" key="1">
    <source>
        <dbReference type="SAM" id="Phobius"/>
    </source>
</evidence>
<dbReference type="GO" id="GO:0016020">
    <property type="term" value="C:membrane"/>
    <property type="evidence" value="ECO:0007669"/>
    <property type="project" value="InterPro"/>
</dbReference>
<accession>A0A0T5PA08</accession>
<dbReference type="InterPro" id="IPR037185">
    <property type="entry name" value="EmrE-like"/>
</dbReference>
<dbReference type="PANTHER" id="PTHR22911">
    <property type="entry name" value="ACYL-MALONYL CONDENSING ENZYME-RELATED"/>
    <property type="match status" value="1"/>
</dbReference>
<evidence type="ECO:0000313" key="3">
    <source>
        <dbReference type="EMBL" id="KRS17941.1"/>
    </source>
</evidence>
<dbReference type="STRING" id="540747.SAMN04488031_101290"/>
<dbReference type="Proteomes" id="UP000051401">
    <property type="component" value="Unassembled WGS sequence"/>
</dbReference>
<evidence type="ECO:0000313" key="6">
    <source>
        <dbReference type="Proteomes" id="UP000325785"/>
    </source>
</evidence>
<evidence type="ECO:0000313" key="5">
    <source>
        <dbReference type="Proteomes" id="UP000051401"/>
    </source>
</evidence>
<evidence type="ECO:0000313" key="4">
    <source>
        <dbReference type="EMBL" id="QEW27243.1"/>
    </source>
</evidence>
<reference evidence="3 5" key="1">
    <citation type="submission" date="2015-04" db="EMBL/GenBank/DDBJ databases">
        <title>The draft genome sequence of Roseovarius indicus B108T.</title>
        <authorList>
            <person name="Li G."/>
            <person name="Lai Q."/>
            <person name="Shao Z."/>
            <person name="Yan P."/>
        </authorList>
    </citation>
    <scope>NUCLEOTIDE SEQUENCE [LARGE SCALE GENOMIC DNA]</scope>
    <source>
        <strain evidence="3 5">B108</strain>
    </source>
</reference>
<dbReference type="PANTHER" id="PTHR22911:SF135">
    <property type="entry name" value="BLR4310 PROTEIN"/>
    <property type="match status" value="1"/>
</dbReference>
<dbReference type="EMBL" id="LAXI01000005">
    <property type="protein sequence ID" value="KRS17941.1"/>
    <property type="molecule type" value="Genomic_DNA"/>
</dbReference>
<protein>
    <submittedName>
        <fullName evidence="4">Carboxylate/amino acid/amine transporter</fullName>
    </submittedName>
    <submittedName>
        <fullName evidence="3">Membrane protein</fullName>
    </submittedName>
</protein>
<dbReference type="Pfam" id="PF00892">
    <property type="entry name" value="EamA"/>
    <property type="match status" value="2"/>
</dbReference>
<keyword evidence="1" id="KW-0812">Transmembrane</keyword>
<feature type="transmembrane region" description="Helical" evidence="1">
    <location>
        <begin position="238"/>
        <end position="257"/>
    </location>
</feature>